<dbReference type="PROSITE" id="PS51163">
    <property type="entry name" value="YRDC"/>
    <property type="match status" value="1"/>
</dbReference>
<name>A0A2U2BD95_9BACT</name>
<evidence type="ECO:0000256" key="2">
    <source>
        <dbReference type="ARBA" id="ARBA00007663"/>
    </source>
</evidence>
<comment type="similarity">
    <text evidence="2">Belongs to the SUA5 family.</text>
</comment>
<dbReference type="PANTHER" id="PTHR17490:SF16">
    <property type="entry name" value="THREONYLCARBAMOYL-AMP SYNTHASE"/>
    <property type="match status" value="1"/>
</dbReference>
<dbReference type="NCBIfam" id="TIGR00057">
    <property type="entry name" value="L-threonylcarbamoyladenylate synthase"/>
    <property type="match status" value="1"/>
</dbReference>
<comment type="subcellular location">
    <subcellularLocation>
        <location evidence="1">Cytoplasm</location>
    </subcellularLocation>
</comment>
<keyword evidence="8" id="KW-0547">Nucleotide-binding</keyword>
<evidence type="ECO:0000256" key="4">
    <source>
        <dbReference type="ARBA" id="ARBA00022490"/>
    </source>
</evidence>
<dbReference type="EC" id="2.7.7.87" evidence="3"/>
<evidence type="ECO:0000256" key="9">
    <source>
        <dbReference type="ARBA" id="ARBA00022840"/>
    </source>
</evidence>
<evidence type="ECO:0000256" key="11">
    <source>
        <dbReference type="ARBA" id="ARBA00048366"/>
    </source>
</evidence>
<evidence type="ECO:0000256" key="5">
    <source>
        <dbReference type="ARBA" id="ARBA00022679"/>
    </source>
</evidence>
<keyword evidence="14" id="KW-1185">Reference proteome</keyword>
<evidence type="ECO:0000256" key="6">
    <source>
        <dbReference type="ARBA" id="ARBA00022694"/>
    </source>
</evidence>
<evidence type="ECO:0000256" key="10">
    <source>
        <dbReference type="ARBA" id="ARBA00029774"/>
    </source>
</evidence>
<organism evidence="13 14">
    <name type="scientific">Marinilabilia rubra</name>
    <dbReference type="NCBI Taxonomy" id="2162893"/>
    <lineage>
        <taxon>Bacteria</taxon>
        <taxon>Pseudomonadati</taxon>
        <taxon>Bacteroidota</taxon>
        <taxon>Bacteroidia</taxon>
        <taxon>Marinilabiliales</taxon>
        <taxon>Marinilabiliaceae</taxon>
        <taxon>Marinilabilia</taxon>
    </lineage>
</organism>
<evidence type="ECO:0000259" key="12">
    <source>
        <dbReference type="PROSITE" id="PS51163"/>
    </source>
</evidence>
<dbReference type="Gene3D" id="3.90.870.10">
    <property type="entry name" value="DHBP synthase"/>
    <property type="match status" value="1"/>
</dbReference>
<dbReference type="RefSeq" id="WP_109262494.1">
    <property type="nucleotide sequence ID" value="NZ_QEWP01000001.1"/>
</dbReference>
<proteinExistence type="inferred from homology"/>
<keyword evidence="5" id="KW-0808">Transferase</keyword>
<evidence type="ECO:0000256" key="8">
    <source>
        <dbReference type="ARBA" id="ARBA00022741"/>
    </source>
</evidence>
<dbReference type="EMBL" id="QEWP01000001">
    <property type="protein sequence ID" value="PWE01039.1"/>
    <property type="molecule type" value="Genomic_DNA"/>
</dbReference>
<evidence type="ECO:0000256" key="1">
    <source>
        <dbReference type="ARBA" id="ARBA00004496"/>
    </source>
</evidence>
<reference evidence="13 14" key="1">
    <citation type="submission" date="2018-05" db="EMBL/GenBank/DDBJ databases">
        <title>Marinilabilia rubrum sp. nov., isolated from saltern sediment.</title>
        <authorList>
            <person name="Zhang R."/>
        </authorList>
    </citation>
    <scope>NUCLEOTIDE SEQUENCE [LARGE SCALE GENOMIC DNA]</scope>
    <source>
        <strain evidence="13 14">WTE16</strain>
    </source>
</reference>
<dbReference type="GO" id="GO:0003725">
    <property type="term" value="F:double-stranded RNA binding"/>
    <property type="evidence" value="ECO:0007669"/>
    <property type="project" value="InterPro"/>
</dbReference>
<accession>A0A2U2BD95</accession>
<dbReference type="GO" id="GO:0000049">
    <property type="term" value="F:tRNA binding"/>
    <property type="evidence" value="ECO:0007669"/>
    <property type="project" value="TreeGrafter"/>
</dbReference>
<protein>
    <recommendedName>
        <fullName evidence="10">L-threonylcarbamoyladenylate synthase</fullName>
        <ecNumber evidence="3">2.7.7.87</ecNumber>
    </recommendedName>
    <alternativeName>
        <fullName evidence="10">L-threonylcarbamoyladenylate synthase</fullName>
    </alternativeName>
</protein>
<evidence type="ECO:0000256" key="7">
    <source>
        <dbReference type="ARBA" id="ARBA00022695"/>
    </source>
</evidence>
<keyword evidence="4" id="KW-0963">Cytoplasm</keyword>
<keyword evidence="9" id="KW-0067">ATP-binding</keyword>
<feature type="domain" description="YrdC-like" evidence="12">
    <location>
        <begin position="4"/>
        <end position="189"/>
    </location>
</feature>
<gene>
    <name evidence="13" type="ORF">DDZ16_00695</name>
</gene>
<dbReference type="GO" id="GO:0005524">
    <property type="term" value="F:ATP binding"/>
    <property type="evidence" value="ECO:0007669"/>
    <property type="project" value="UniProtKB-KW"/>
</dbReference>
<dbReference type="Pfam" id="PF01300">
    <property type="entry name" value="Sua5_yciO_yrdC"/>
    <property type="match status" value="1"/>
</dbReference>
<keyword evidence="6" id="KW-0819">tRNA processing</keyword>
<evidence type="ECO:0000313" key="13">
    <source>
        <dbReference type="EMBL" id="PWE01039.1"/>
    </source>
</evidence>
<dbReference type="GO" id="GO:0008033">
    <property type="term" value="P:tRNA processing"/>
    <property type="evidence" value="ECO:0007669"/>
    <property type="project" value="UniProtKB-KW"/>
</dbReference>
<dbReference type="OrthoDB" id="9814580at2"/>
<dbReference type="InterPro" id="IPR006070">
    <property type="entry name" value="Sua5-like_dom"/>
</dbReference>
<dbReference type="SUPFAM" id="SSF55821">
    <property type="entry name" value="YrdC/RibB"/>
    <property type="match status" value="1"/>
</dbReference>
<sequence length="189" mass="21220">MDFREQLKKAVEVLQNGGLILYPTDTIWGIGCDATNAEAVKKVYDLKKRAERKGLLVLIENEVRLNSYVREVPEMAYDLIELSDKPITIIYPQGKNLAENVYAEDGSIGIRVTKEDFSRSLCQRFRRPVVSTSANISGEKAPRSFSQINEEILNGVDYVVDFRQEEPGNAAPSGIIKLDVDGQVEVIRE</sequence>
<dbReference type="InterPro" id="IPR050156">
    <property type="entry name" value="TC-AMP_synthase_SUA5"/>
</dbReference>
<dbReference type="GO" id="GO:0005737">
    <property type="term" value="C:cytoplasm"/>
    <property type="evidence" value="ECO:0007669"/>
    <property type="project" value="UniProtKB-SubCell"/>
</dbReference>
<comment type="catalytic activity">
    <reaction evidence="11">
        <text>L-threonine + hydrogencarbonate + ATP = L-threonylcarbamoyladenylate + diphosphate + H2O</text>
        <dbReference type="Rhea" id="RHEA:36407"/>
        <dbReference type="ChEBI" id="CHEBI:15377"/>
        <dbReference type="ChEBI" id="CHEBI:17544"/>
        <dbReference type="ChEBI" id="CHEBI:30616"/>
        <dbReference type="ChEBI" id="CHEBI:33019"/>
        <dbReference type="ChEBI" id="CHEBI:57926"/>
        <dbReference type="ChEBI" id="CHEBI:73682"/>
        <dbReference type="EC" id="2.7.7.87"/>
    </reaction>
</comment>
<dbReference type="GO" id="GO:0006450">
    <property type="term" value="P:regulation of translational fidelity"/>
    <property type="evidence" value="ECO:0007669"/>
    <property type="project" value="TreeGrafter"/>
</dbReference>
<dbReference type="Proteomes" id="UP000244956">
    <property type="component" value="Unassembled WGS sequence"/>
</dbReference>
<comment type="caution">
    <text evidence="13">The sequence shown here is derived from an EMBL/GenBank/DDBJ whole genome shotgun (WGS) entry which is preliminary data.</text>
</comment>
<keyword evidence="7" id="KW-0548">Nucleotidyltransferase</keyword>
<dbReference type="AlphaFoldDB" id="A0A2U2BD95"/>
<evidence type="ECO:0000256" key="3">
    <source>
        <dbReference type="ARBA" id="ARBA00012584"/>
    </source>
</evidence>
<dbReference type="PANTHER" id="PTHR17490">
    <property type="entry name" value="SUA5"/>
    <property type="match status" value="1"/>
</dbReference>
<dbReference type="InterPro" id="IPR017945">
    <property type="entry name" value="DHBP_synth_RibB-like_a/b_dom"/>
</dbReference>
<evidence type="ECO:0000313" key="14">
    <source>
        <dbReference type="Proteomes" id="UP000244956"/>
    </source>
</evidence>
<dbReference type="GO" id="GO:0061710">
    <property type="term" value="F:L-threonylcarbamoyladenylate synthase"/>
    <property type="evidence" value="ECO:0007669"/>
    <property type="project" value="UniProtKB-EC"/>
</dbReference>